<gene>
    <name evidence="2" type="ORF">FIBRA_05583</name>
</gene>
<reference evidence="2 3" key="1">
    <citation type="journal article" date="2012" name="Appl. Environ. Microbiol.">
        <title>Short-read sequencing for genomic analysis of the brown rot fungus Fibroporia radiculosa.</title>
        <authorList>
            <person name="Tang J.D."/>
            <person name="Perkins A.D."/>
            <person name="Sonstegard T.S."/>
            <person name="Schroeder S.G."/>
            <person name="Burgess S.C."/>
            <person name="Diehl S.V."/>
        </authorList>
    </citation>
    <scope>NUCLEOTIDE SEQUENCE [LARGE SCALE GENOMIC DNA]</scope>
    <source>
        <strain evidence="2 3">TFFH 294</strain>
    </source>
</reference>
<dbReference type="PROSITE" id="PS51186">
    <property type="entry name" value="GNAT"/>
    <property type="match status" value="1"/>
</dbReference>
<name>J4GRA2_9APHY</name>
<evidence type="ECO:0000259" key="1">
    <source>
        <dbReference type="PROSITE" id="PS51186"/>
    </source>
</evidence>
<dbReference type="RefSeq" id="XP_012182733.1">
    <property type="nucleotide sequence ID" value="XM_012327343.1"/>
</dbReference>
<dbReference type="STRING" id="599839.J4GRA2"/>
<dbReference type="AlphaFoldDB" id="J4GRA2"/>
<organism evidence="2 3">
    <name type="scientific">Fibroporia radiculosa</name>
    <dbReference type="NCBI Taxonomy" id="599839"/>
    <lineage>
        <taxon>Eukaryota</taxon>
        <taxon>Fungi</taxon>
        <taxon>Dikarya</taxon>
        <taxon>Basidiomycota</taxon>
        <taxon>Agaricomycotina</taxon>
        <taxon>Agaricomycetes</taxon>
        <taxon>Polyporales</taxon>
        <taxon>Fibroporiaceae</taxon>
        <taxon>Fibroporia</taxon>
    </lineage>
</organism>
<evidence type="ECO:0000313" key="3">
    <source>
        <dbReference type="Proteomes" id="UP000006352"/>
    </source>
</evidence>
<dbReference type="InParanoid" id="J4GRA2"/>
<dbReference type="HOGENOM" id="CLU_1107166_0_0_1"/>
<dbReference type="SUPFAM" id="SSF55729">
    <property type="entry name" value="Acyl-CoA N-acyltransferases (Nat)"/>
    <property type="match status" value="1"/>
</dbReference>
<dbReference type="InterPro" id="IPR016181">
    <property type="entry name" value="Acyl_CoA_acyltransferase"/>
</dbReference>
<dbReference type="GeneID" id="24098361"/>
<evidence type="ECO:0000313" key="2">
    <source>
        <dbReference type="EMBL" id="CCM03450.1"/>
    </source>
</evidence>
<dbReference type="OrthoDB" id="508139at2759"/>
<dbReference type="GO" id="GO:0016747">
    <property type="term" value="F:acyltransferase activity, transferring groups other than amino-acyl groups"/>
    <property type="evidence" value="ECO:0007669"/>
    <property type="project" value="InterPro"/>
</dbReference>
<keyword evidence="3" id="KW-1185">Reference proteome</keyword>
<dbReference type="Proteomes" id="UP000006352">
    <property type="component" value="Unassembled WGS sequence"/>
</dbReference>
<sequence>MSTTSSSPTVNVEVSDLPSFPKIWESHPIEHEVFSEDGSVRLRVCRGGIFISATNGWLTISQYFKVKLDLCVEERQIGQLTYRLVNGNYIDDFHEELESSGMGGQQLESLSSFLFNADGTLRETWRIGVQSGTRIFGPELSAKKTKFALLDCCDNPFPGDYLVIEDAIRRRGIASWAVQRLFEQLRAEGVKYILTWPSVPRINPDLRGSATEEQLLQRNLAFVRKVGFRRVGLSPVFAYMLLDDNHPSRTLPKDHDMNPPRPL</sequence>
<feature type="domain" description="N-acetyltransferase" evidence="1">
    <location>
        <begin position="80"/>
        <end position="245"/>
    </location>
</feature>
<proteinExistence type="predicted"/>
<dbReference type="EMBL" id="HE797114">
    <property type="protein sequence ID" value="CCM03450.1"/>
    <property type="molecule type" value="Genomic_DNA"/>
</dbReference>
<protein>
    <recommendedName>
        <fullName evidence="1">N-acetyltransferase domain-containing protein</fullName>
    </recommendedName>
</protein>
<accession>J4GRA2</accession>
<dbReference type="Gene3D" id="3.40.630.30">
    <property type="match status" value="1"/>
</dbReference>
<dbReference type="InterPro" id="IPR000182">
    <property type="entry name" value="GNAT_dom"/>
</dbReference>